<reference evidence="2 3" key="1">
    <citation type="journal article" date="2018" name="G3 (Bethesda)">
        <title>Phylogenetic and Phylogenomic Definition of Rhizopus Species.</title>
        <authorList>
            <person name="Gryganskyi A.P."/>
            <person name="Golan J."/>
            <person name="Dolatabadi S."/>
            <person name="Mondo S."/>
            <person name="Robb S."/>
            <person name="Idnurm A."/>
            <person name="Muszewska A."/>
            <person name="Steczkiewicz K."/>
            <person name="Masonjones S."/>
            <person name="Liao H.L."/>
            <person name="Gajdeczka M.T."/>
            <person name="Anike F."/>
            <person name="Vuek A."/>
            <person name="Anishchenko I.M."/>
            <person name="Voigt K."/>
            <person name="de Hoog G.S."/>
            <person name="Smith M.E."/>
            <person name="Heitman J."/>
            <person name="Vilgalys R."/>
            <person name="Stajich J.E."/>
        </authorList>
    </citation>
    <scope>NUCLEOTIDE SEQUENCE [LARGE SCALE GENOMIC DNA]</scope>
    <source>
        <strain evidence="2 3">LSU 92-RS-03</strain>
    </source>
</reference>
<comment type="caution">
    <text evidence="2">The sequence shown here is derived from an EMBL/GenBank/DDBJ whole genome shotgun (WGS) entry which is preliminary data.</text>
</comment>
<name>A0A367KJ02_RHIST</name>
<evidence type="ECO:0000313" key="3">
    <source>
        <dbReference type="Proteomes" id="UP000253551"/>
    </source>
</evidence>
<dbReference type="OrthoDB" id="2289094at2759"/>
<dbReference type="Pfam" id="PF01213">
    <property type="entry name" value="CAP_N-CM"/>
    <property type="match status" value="1"/>
</dbReference>
<dbReference type="EMBL" id="PJQM01001517">
    <property type="protein sequence ID" value="RCI02131.1"/>
    <property type="molecule type" value="Genomic_DNA"/>
</dbReference>
<keyword evidence="1" id="KW-0175">Coiled coil</keyword>
<sequence length="452" mass="53258">NEQKVSLLQQEIETLKKQLDSSIKETNNKDTEQSDQLNVENKLKEYEKTVEKLKEHEKTTEKLKEEYEKEMKKLNSELEIQRTEHQKNEADFKLRNEEMINQIDSIKQENDQLKIELKTKTEELDRHVLKLTETNERAQSLEEKVQTIEKSQTNNHLRKLENELTSVTSALEEHKRQSQHQIETLELRQREELRQLQSGTDDTAMAWLEKTKATQQQVHSLHDELQKEKLSHEQDVKTVRQEYEDQIKTLQETCGQKEQEIDERTSQIENLLDRVETLQNSLEAATTRLEHTAKSTPSSSSTPEEINMAKDQEAGQHTACLERYKSKQKELEDLKTRMAEIKETHETQLNRLGQEKANDIQELRKTIMRLEKRVSDSKPTTGVNEERLVRVAEQHKKEISMMHDQYQLAIDTKNKELEDYAYRVKAVVASKQKEVENMESKRKAEIERYEVG</sequence>
<evidence type="ECO:0000256" key="1">
    <source>
        <dbReference type="SAM" id="Coils"/>
    </source>
</evidence>
<feature type="non-terminal residue" evidence="2">
    <location>
        <position position="1"/>
    </location>
</feature>
<accession>A0A367KJ02</accession>
<keyword evidence="3" id="KW-1185">Reference proteome</keyword>
<evidence type="ECO:0000313" key="2">
    <source>
        <dbReference type="EMBL" id="RCI02131.1"/>
    </source>
</evidence>
<dbReference type="GO" id="GO:0007010">
    <property type="term" value="P:cytoskeleton organization"/>
    <property type="evidence" value="ECO:0007669"/>
    <property type="project" value="InterPro"/>
</dbReference>
<protein>
    <submittedName>
        <fullName evidence="2">Uncharacterized protein</fullName>
    </submittedName>
</protein>
<dbReference type="InterPro" id="IPR013992">
    <property type="entry name" value="Adenylate_cyclase-assoc_CAP_N"/>
</dbReference>
<dbReference type="Proteomes" id="UP000253551">
    <property type="component" value="Unassembled WGS sequence"/>
</dbReference>
<feature type="coiled-coil region" evidence="1">
    <location>
        <begin position="222"/>
        <end position="288"/>
    </location>
</feature>
<dbReference type="GO" id="GO:0003779">
    <property type="term" value="F:actin binding"/>
    <property type="evidence" value="ECO:0007669"/>
    <property type="project" value="InterPro"/>
</dbReference>
<dbReference type="STRING" id="4846.A0A367KJ02"/>
<gene>
    <name evidence="2" type="ORF">CU098_000244</name>
</gene>
<organism evidence="2 3">
    <name type="scientific">Rhizopus stolonifer</name>
    <name type="common">Rhizopus nigricans</name>
    <dbReference type="NCBI Taxonomy" id="4846"/>
    <lineage>
        <taxon>Eukaryota</taxon>
        <taxon>Fungi</taxon>
        <taxon>Fungi incertae sedis</taxon>
        <taxon>Mucoromycota</taxon>
        <taxon>Mucoromycotina</taxon>
        <taxon>Mucoromycetes</taxon>
        <taxon>Mucorales</taxon>
        <taxon>Mucorineae</taxon>
        <taxon>Rhizopodaceae</taxon>
        <taxon>Rhizopus</taxon>
    </lineage>
</organism>
<feature type="coiled-coil region" evidence="1">
    <location>
        <begin position="324"/>
        <end position="373"/>
    </location>
</feature>
<dbReference type="AlphaFoldDB" id="A0A367KJ02"/>
<proteinExistence type="predicted"/>
<feature type="coiled-coil region" evidence="1">
    <location>
        <begin position="5"/>
        <end position="177"/>
    </location>
</feature>